<dbReference type="EMBL" id="UINC01067227">
    <property type="protein sequence ID" value="SVB98686.1"/>
    <property type="molecule type" value="Genomic_DNA"/>
</dbReference>
<proteinExistence type="predicted"/>
<name>A0A382IGE3_9ZZZZ</name>
<accession>A0A382IGE3</accession>
<gene>
    <name evidence="3" type="ORF">METZ01_LOCUS251540</name>
</gene>
<protein>
    <submittedName>
        <fullName evidence="3">Uncharacterized protein</fullName>
    </submittedName>
</protein>
<keyword evidence="2" id="KW-0812">Transmembrane</keyword>
<keyword evidence="2" id="KW-1133">Transmembrane helix</keyword>
<feature type="coiled-coil region" evidence="1">
    <location>
        <begin position="44"/>
        <end position="71"/>
    </location>
</feature>
<feature type="transmembrane region" description="Helical" evidence="2">
    <location>
        <begin position="6"/>
        <end position="22"/>
    </location>
</feature>
<evidence type="ECO:0000313" key="3">
    <source>
        <dbReference type="EMBL" id="SVB98686.1"/>
    </source>
</evidence>
<reference evidence="3" key="1">
    <citation type="submission" date="2018-05" db="EMBL/GenBank/DDBJ databases">
        <authorList>
            <person name="Lanie J.A."/>
            <person name="Ng W.-L."/>
            <person name="Kazmierczak K.M."/>
            <person name="Andrzejewski T.M."/>
            <person name="Davidsen T.M."/>
            <person name="Wayne K.J."/>
            <person name="Tettelin H."/>
            <person name="Glass J.I."/>
            <person name="Rusch D."/>
            <person name="Podicherti R."/>
            <person name="Tsui H.-C.T."/>
            <person name="Winkler M.E."/>
        </authorList>
    </citation>
    <scope>NUCLEOTIDE SEQUENCE</scope>
</reference>
<dbReference type="AlphaFoldDB" id="A0A382IGE3"/>
<sequence length="87" mass="10089">MIESEMFYIIWIACGVCMYLSYRMGKSEGYKNAQYEIASTIVDIQLEKIRVQALKQEVESHKQALLEIQKETEQLVKDAKPKESEIA</sequence>
<evidence type="ECO:0000256" key="1">
    <source>
        <dbReference type="SAM" id="Coils"/>
    </source>
</evidence>
<evidence type="ECO:0000256" key="2">
    <source>
        <dbReference type="SAM" id="Phobius"/>
    </source>
</evidence>
<organism evidence="3">
    <name type="scientific">marine metagenome</name>
    <dbReference type="NCBI Taxonomy" id="408172"/>
    <lineage>
        <taxon>unclassified sequences</taxon>
        <taxon>metagenomes</taxon>
        <taxon>ecological metagenomes</taxon>
    </lineage>
</organism>
<keyword evidence="2" id="KW-0472">Membrane</keyword>
<keyword evidence="1" id="KW-0175">Coiled coil</keyword>